<comment type="PTM">
    <text evidence="5">eIF-5A seems to be the only eukaryotic protein to have a hypusine residue which is a post-translational modification of a lysine by the addition of a butylamino group.</text>
</comment>
<dbReference type="NCBIfam" id="TIGR00037">
    <property type="entry name" value="eIF_5A"/>
    <property type="match status" value="1"/>
</dbReference>
<dbReference type="InterPro" id="IPR008991">
    <property type="entry name" value="Translation_prot_SH3-like_sf"/>
</dbReference>
<dbReference type="Gene3D" id="2.30.30.30">
    <property type="match status" value="1"/>
</dbReference>
<comment type="caution">
    <text evidence="7">The sequence shown here is derived from an EMBL/GenBank/DDBJ whole genome shotgun (WGS) entry which is preliminary data.</text>
</comment>
<organism evidence="7 8">
    <name type="scientific">Acanthosepion pharaonis</name>
    <name type="common">Pharaoh cuttlefish</name>
    <name type="synonym">Sepia pharaonis</name>
    <dbReference type="NCBI Taxonomy" id="158019"/>
    <lineage>
        <taxon>Eukaryota</taxon>
        <taxon>Metazoa</taxon>
        <taxon>Spiralia</taxon>
        <taxon>Lophotrochozoa</taxon>
        <taxon>Mollusca</taxon>
        <taxon>Cephalopoda</taxon>
        <taxon>Coleoidea</taxon>
        <taxon>Decapodiformes</taxon>
        <taxon>Sepiida</taxon>
        <taxon>Sepiina</taxon>
        <taxon>Sepiidae</taxon>
        <taxon>Acanthosepion</taxon>
    </lineage>
</organism>
<gene>
    <name evidence="7" type="ORF">SPHA_49985</name>
</gene>
<evidence type="ECO:0000256" key="1">
    <source>
        <dbReference type="ARBA" id="ARBA00006016"/>
    </source>
</evidence>
<dbReference type="PANTHER" id="PTHR11673">
    <property type="entry name" value="TRANSLATION INITIATION FACTOR 5A FAMILY MEMBER"/>
    <property type="match status" value="1"/>
</dbReference>
<dbReference type="AlphaFoldDB" id="A0A812D4X0"/>
<dbReference type="InterPro" id="IPR001884">
    <property type="entry name" value="IF5A-like"/>
</dbReference>
<dbReference type="InterPro" id="IPR014722">
    <property type="entry name" value="Rib_uL2_dom2"/>
</dbReference>
<dbReference type="GO" id="GO:0045901">
    <property type="term" value="P:positive regulation of translational elongation"/>
    <property type="evidence" value="ECO:0007669"/>
    <property type="project" value="UniProtKB-UniRule"/>
</dbReference>
<evidence type="ECO:0000256" key="4">
    <source>
        <dbReference type="ARBA" id="ARBA00023071"/>
    </source>
</evidence>
<dbReference type="PROSITE" id="PS00302">
    <property type="entry name" value="IF5A_HYPUSINE"/>
    <property type="match status" value="1"/>
</dbReference>
<accession>A0A812D4X0</accession>
<dbReference type="Pfam" id="PF01287">
    <property type="entry name" value="eIF-5a"/>
    <property type="match status" value="1"/>
</dbReference>
<dbReference type="FunFam" id="2.40.50.140:FF:000034">
    <property type="entry name" value="Eukaryotic translation initiation factor 5A"/>
    <property type="match status" value="1"/>
</dbReference>
<dbReference type="GO" id="GO:0003746">
    <property type="term" value="F:translation elongation factor activity"/>
    <property type="evidence" value="ECO:0007669"/>
    <property type="project" value="UniProtKB-UniRule"/>
</dbReference>
<keyword evidence="2" id="KW-0251">Elongation factor</keyword>
<protein>
    <recommendedName>
        <fullName evidence="5">Eukaryotic translation initiation factor 5A</fullName>
        <shortName evidence="5">eIF-5A</shortName>
    </recommendedName>
</protein>
<comment type="function">
    <text evidence="5">Translation factor that promotes translation elongation and termination, particularly upon ribosome stalling at specific amino acid sequence contexts. Binds between the exit (E) and peptidyl (P) site of the ribosome and promotes rescue of stalled ribosome: specifically required for efficient translation of polyproline-containing peptides as well as other motifs that stall the ribosome. Acts as ribosome quality control (RQC) cofactor by joining the RQC complex to facilitate peptidyl transfer during CAT tailing step.</text>
</comment>
<dbReference type="InterPro" id="IPR020189">
    <property type="entry name" value="IF5A_C"/>
</dbReference>
<dbReference type="CDD" id="cd04468">
    <property type="entry name" value="S1_eIF5A"/>
    <property type="match status" value="1"/>
</dbReference>
<evidence type="ECO:0000256" key="3">
    <source>
        <dbReference type="ARBA" id="ARBA00022917"/>
    </source>
</evidence>
<dbReference type="GO" id="GO:0045905">
    <property type="term" value="P:positive regulation of translational termination"/>
    <property type="evidence" value="ECO:0007669"/>
    <property type="project" value="UniProtKB-UniRule"/>
</dbReference>
<dbReference type="InterPro" id="IPR019769">
    <property type="entry name" value="Trans_elong_IF5A_hypusine_site"/>
</dbReference>
<dbReference type="SUPFAM" id="SSF50249">
    <property type="entry name" value="Nucleic acid-binding proteins"/>
    <property type="match status" value="1"/>
</dbReference>
<dbReference type="SUPFAM" id="SSF50104">
    <property type="entry name" value="Translation proteins SH3-like domain"/>
    <property type="match status" value="1"/>
</dbReference>
<dbReference type="InterPro" id="IPR012340">
    <property type="entry name" value="NA-bd_OB-fold"/>
</dbReference>
<comment type="similarity">
    <text evidence="1 5">Belongs to the eIF-5A family.</text>
</comment>
<dbReference type="EMBL" id="CAHIKZ030002917">
    <property type="protein sequence ID" value="CAE1293767.1"/>
    <property type="molecule type" value="Genomic_DNA"/>
</dbReference>
<dbReference type="Proteomes" id="UP000597762">
    <property type="component" value="Unassembled WGS sequence"/>
</dbReference>
<keyword evidence="8" id="KW-1185">Reference proteome</keyword>
<evidence type="ECO:0000256" key="2">
    <source>
        <dbReference type="ARBA" id="ARBA00022768"/>
    </source>
</evidence>
<dbReference type="OrthoDB" id="9975114at2759"/>
<evidence type="ECO:0000313" key="8">
    <source>
        <dbReference type="Proteomes" id="UP000597762"/>
    </source>
</evidence>
<dbReference type="SMART" id="SM01376">
    <property type="entry name" value="eIF-5a"/>
    <property type="match status" value="1"/>
</dbReference>
<keyword evidence="4 5" id="KW-0385">Hypusine</keyword>
<keyword evidence="3 5" id="KW-0648">Protein biosynthesis</keyword>
<evidence type="ECO:0000313" key="7">
    <source>
        <dbReference type="EMBL" id="CAE1293767.1"/>
    </source>
</evidence>
<evidence type="ECO:0000259" key="6">
    <source>
        <dbReference type="SMART" id="SM01376"/>
    </source>
</evidence>
<feature type="domain" description="Translation initiation factor 5A C-terminal" evidence="6">
    <location>
        <begin position="100"/>
        <end position="168"/>
    </location>
</feature>
<proteinExistence type="inferred from homology"/>
<dbReference type="InterPro" id="IPR048670">
    <property type="entry name" value="IF5A-like_N"/>
</dbReference>
<name>A0A812D4X0_ACAPH</name>
<dbReference type="Pfam" id="PF21485">
    <property type="entry name" value="IF5A-like_N"/>
    <property type="match status" value="1"/>
</dbReference>
<dbReference type="GO" id="GO:0043022">
    <property type="term" value="F:ribosome binding"/>
    <property type="evidence" value="ECO:0007669"/>
    <property type="project" value="UniProtKB-UniRule"/>
</dbReference>
<evidence type="ECO:0000256" key="5">
    <source>
        <dbReference type="RuleBase" id="RU362005"/>
    </source>
</evidence>
<dbReference type="GO" id="GO:0003723">
    <property type="term" value="F:RNA binding"/>
    <property type="evidence" value="ECO:0007669"/>
    <property type="project" value="InterPro"/>
</dbReference>
<dbReference type="Gene3D" id="2.40.50.140">
    <property type="entry name" value="Nucleic acid-binding proteins"/>
    <property type="match status" value="1"/>
</dbReference>
<reference evidence="7" key="1">
    <citation type="submission" date="2021-01" db="EMBL/GenBank/DDBJ databases">
        <authorList>
            <person name="Li R."/>
            <person name="Bekaert M."/>
        </authorList>
    </citation>
    <scope>NUCLEOTIDE SEQUENCE</scope>
    <source>
        <strain evidence="7">Farmed</strain>
    </source>
</reference>
<sequence length="172" mass="19525">MSSFLFSSSAAHTRTQFSRLADVSRLFTKPFVWLKRILKQEMQELLKHSHSNAQACIVEMSTSKTGKHGHAKVHLVGLDLFTGKKYEDICPSTHNMLVPHVKRKDYLLVEIENDGSLSLMEDDGHLKTDLNCPSNELGKEIKERYENGESLTLTVMTAMDEEQVVGYKLDNK</sequence>